<dbReference type="GO" id="GO:0008270">
    <property type="term" value="F:zinc ion binding"/>
    <property type="evidence" value="ECO:0007669"/>
    <property type="project" value="UniProtKB-KW"/>
</dbReference>
<dbReference type="Pfam" id="PF00645">
    <property type="entry name" value="zf-PARP"/>
    <property type="match status" value="1"/>
</dbReference>
<dbReference type="FunFam" id="3.40.50.10190:FF:000032">
    <property type="entry name" value="DNA ligase"/>
    <property type="match status" value="1"/>
</dbReference>
<dbReference type="GO" id="GO:0003677">
    <property type="term" value="F:DNA binding"/>
    <property type="evidence" value="ECO:0007669"/>
    <property type="project" value="InterPro"/>
</dbReference>
<feature type="compositionally biased region" description="Low complexity" evidence="23">
    <location>
        <begin position="775"/>
        <end position="807"/>
    </location>
</feature>
<keyword evidence="10 21" id="KW-0227">DNA damage</keyword>
<evidence type="ECO:0000259" key="24">
    <source>
        <dbReference type="PROSITE" id="PS50064"/>
    </source>
</evidence>
<dbReference type="AlphaFoldDB" id="A0A452UNV8"/>
<dbReference type="InterPro" id="IPR001357">
    <property type="entry name" value="BRCT_dom"/>
</dbReference>
<keyword evidence="18" id="KW-0131">Cell cycle</keyword>
<feature type="region of interest" description="Disordered" evidence="23">
    <location>
        <begin position="143"/>
        <end position="186"/>
    </location>
</feature>
<dbReference type="Gene3D" id="3.30.1740.10">
    <property type="entry name" value="Zinc finger, PARP-type"/>
    <property type="match status" value="1"/>
</dbReference>
<dbReference type="Gene3D" id="3.30.1490.70">
    <property type="match status" value="1"/>
</dbReference>
<keyword evidence="6" id="KW-0132">Cell division</keyword>
<feature type="domain" description="BRCT" evidence="26">
    <location>
        <begin position="844"/>
        <end position="920"/>
    </location>
</feature>
<evidence type="ECO:0000256" key="8">
    <source>
        <dbReference type="ARBA" id="ARBA00022723"/>
    </source>
</evidence>
<dbReference type="InterPro" id="IPR001510">
    <property type="entry name" value="Znf_PARP"/>
</dbReference>
<dbReference type="Ensembl" id="ENSUMAT00000026890.1">
    <property type="protein sequence ID" value="ENSUMAP00000022690.1"/>
    <property type="gene ID" value="ENSUMAG00000015895.1"/>
</dbReference>
<dbReference type="Gene3D" id="3.40.50.10190">
    <property type="entry name" value="BRCT domain"/>
    <property type="match status" value="1"/>
</dbReference>
<protein>
    <recommendedName>
        <fullName evidence="21">DNA ligase</fullName>
        <ecNumber evidence="21">6.5.1.1</ecNumber>
    </recommendedName>
</protein>
<dbReference type="Gene3D" id="3.30.470.30">
    <property type="entry name" value="DNA ligase/mRNA capping enzyme"/>
    <property type="match status" value="1"/>
</dbReference>
<evidence type="ECO:0000256" key="12">
    <source>
        <dbReference type="ARBA" id="ARBA00022833"/>
    </source>
</evidence>
<dbReference type="Gene3D" id="1.10.3260.10">
    <property type="entry name" value="DNA ligase, ATP-dependent, N-terminal domain"/>
    <property type="match status" value="1"/>
</dbReference>
<dbReference type="SMART" id="SM01336">
    <property type="entry name" value="zf-PARP"/>
    <property type="match status" value="1"/>
</dbReference>
<evidence type="ECO:0000256" key="16">
    <source>
        <dbReference type="ARBA" id="ARBA00023204"/>
    </source>
</evidence>
<evidence type="ECO:0000256" key="17">
    <source>
        <dbReference type="ARBA" id="ARBA00023242"/>
    </source>
</evidence>
<dbReference type="SUPFAM" id="SSF57716">
    <property type="entry name" value="Glucocorticoid receptor-like (DNA-binding domain)"/>
    <property type="match status" value="1"/>
</dbReference>
<dbReference type="FunFam" id="3.30.470.30:FF:000003">
    <property type="entry name" value="DNA ligase"/>
    <property type="match status" value="1"/>
</dbReference>
<keyword evidence="12" id="KW-0862">Zinc</keyword>
<dbReference type="InterPro" id="IPR036957">
    <property type="entry name" value="Znf_PARP_sf"/>
</dbReference>
<dbReference type="GO" id="GO:0043504">
    <property type="term" value="P:mitochondrial DNA repair"/>
    <property type="evidence" value="ECO:0007669"/>
    <property type="project" value="UniProtKB-ARBA"/>
</dbReference>
<dbReference type="PROSITE" id="PS50064">
    <property type="entry name" value="ZF_PARP_2"/>
    <property type="match status" value="1"/>
</dbReference>
<dbReference type="PROSITE" id="PS00333">
    <property type="entry name" value="DNA_LIGASE_A2"/>
    <property type="match status" value="1"/>
</dbReference>
<dbReference type="SUPFAM" id="SSF50249">
    <property type="entry name" value="Nucleic acid-binding proteins"/>
    <property type="match status" value="1"/>
</dbReference>
<dbReference type="NCBIfam" id="TIGR00574">
    <property type="entry name" value="dnl1"/>
    <property type="match status" value="1"/>
</dbReference>
<dbReference type="GO" id="GO:0051053">
    <property type="term" value="P:negative regulation of DNA metabolic process"/>
    <property type="evidence" value="ECO:0007669"/>
    <property type="project" value="UniProtKB-ARBA"/>
</dbReference>
<dbReference type="SUPFAM" id="SSF56091">
    <property type="entry name" value="DNA ligase/mRNA capping enzyme, catalytic domain"/>
    <property type="match status" value="1"/>
</dbReference>
<evidence type="ECO:0000256" key="11">
    <source>
        <dbReference type="ARBA" id="ARBA00022771"/>
    </source>
</evidence>
<evidence type="ECO:0000256" key="20">
    <source>
        <dbReference type="ARBA" id="ARBA00065554"/>
    </source>
</evidence>
<reference evidence="27" key="1">
    <citation type="submission" date="2019-03" db="UniProtKB">
        <authorList>
            <consortium name="Ensembl"/>
        </authorList>
    </citation>
    <scope>IDENTIFICATION</scope>
</reference>
<dbReference type="PROSITE" id="PS50160">
    <property type="entry name" value="DNA_LIGASE_A3"/>
    <property type="match status" value="1"/>
</dbReference>
<keyword evidence="5 21" id="KW-0436">Ligase</keyword>
<dbReference type="InterPro" id="IPR012340">
    <property type="entry name" value="NA-bd_OB-fold"/>
</dbReference>
<dbReference type="FunFam" id="3.30.1740.10:FF:000001">
    <property type="entry name" value="DNA ligase"/>
    <property type="match status" value="1"/>
</dbReference>
<dbReference type="EC" id="6.5.1.1" evidence="21"/>
<dbReference type="InterPro" id="IPR036599">
    <property type="entry name" value="DNA_ligase_N_sf"/>
</dbReference>
<evidence type="ECO:0000256" key="22">
    <source>
        <dbReference type="RuleBase" id="RU004196"/>
    </source>
</evidence>
<evidence type="ECO:0000313" key="27">
    <source>
        <dbReference type="Ensembl" id="ENSUMAP00000022690"/>
    </source>
</evidence>
<dbReference type="SUPFAM" id="SSF52113">
    <property type="entry name" value="BRCT domain"/>
    <property type="match status" value="1"/>
</dbReference>
<evidence type="ECO:0000256" key="15">
    <source>
        <dbReference type="ARBA" id="ARBA00023172"/>
    </source>
</evidence>
<dbReference type="SUPFAM" id="SSF117018">
    <property type="entry name" value="ATP-dependent DNA ligase DNA-binding domain"/>
    <property type="match status" value="1"/>
</dbReference>
<accession>A0A452UNV8</accession>
<dbReference type="CDD" id="cd07902">
    <property type="entry name" value="Adenylation_DNA_ligase_III"/>
    <property type="match status" value="1"/>
</dbReference>
<keyword evidence="7" id="KW-0235">DNA replication</keyword>
<evidence type="ECO:0000256" key="23">
    <source>
        <dbReference type="SAM" id="MobiDB-lite"/>
    </source>
</evidence>
<dbReference type="InterPro" id="IPR016059">
    <property type="entry name" value="DNA_ligase_ATP-dep_CS"/>
</dbReference>
<evidence type="ECO:0000256" key="9">
    <source>
        <dbReference type="ARBA" id="ARBA00022741"/>
    </source>
</evidence>
<evidence type="ECO:0000256" key="19">
    <source>
        <dbReference type="ARBA" id="ARBA00034003"/>
    </source>
</evidence>
<evidence type="ECO:0000256" key="5">
    <source>
        <dbReference type="ARBA" id="ARBA00022598"/>
    </source>
</evidence>
<dbReference type="GeneTree" id="ENSGT00940000156492"/>
<keyword evidence="13 21" id="KW-0067">ATP-binding</keyword>
<dbReference type="Pfam" id="PF04679">
    <property type="entry name" value="DNA_ligase_A_C"/>
    <property type="match status" value="1"/>
</dbReference>
<dbReference type="GO" id="GO:0003910">
    <property type="term" value="F:DNA ligase (ATP) activity"/>
    <property type="evidence" value="ECO:0007669"/>
    <property type="project" value="UniProtKB-EC"/>
</dbReference>
<keyword evidence="4" id="KW-0597">Phosphoprotein</keyword>
<feature type="compositionally biased region" description="Polar residues" evidence="23">
    <location>
        <begin position="808"/>
        <end position="824"/>
    </location>
</feature>
<dbReference type="GO" id="GO:0070421">
    <property type="term" value="C:DNA ligase III-XRCC1 complex"/>
    <property type="evidence" value="ECO:0007669"/>
    <property type="project" value="TreeGrafter"/>
</dbReference>
<dbReference type="PANTHER" id="PTHR45674:SF9">
    <property type="entry name" value="DNA LIGASE 3"/>
    <property type="match status" value="1"/>
</dbReference>
<evidence type="ECO:0000256" key="14">
    <source>
        <dbReference type="ARBA" id="ARBA00022842"/>
    </source>
</evidence>
<dbReference type="PANTHER" id="PTHR45674">
    <property type="entry name" value="DNA LIGASE 1/3 FAMILY MEMBER"/>
    <property type="match status" value="1"/>
</dbReference>
<evidence type="ECO:0000256" key="3">
    <source>
        <dbReference type="ARBA" id="ARBA00007572"/>
    </source>
</evidence>
<dbReference type="FunFam" id="2.40.50.140:FF:000085">
    <property type="entry name" value="DNA ligase"/>
    <property type="match status" value="1"/>
</dbReference>
<dbReference type="Pfam" id="PF16759">
    <property type="entry name" value="LIG3_BRCT"/>
    <property type="match status" value="1"/>
</dbReference>
<dbReference type="InterPro" id="IPR012309">
    <property type="entry name" value="DNA_ligase_ATP-dep_C"/>
</dbReference>
<evidence type="ECO:0000256" key="7">
    <source>
        <dbReference type="ARBA" id="ARBA00022705"/>
    </source>
</evidence>
<dbReference type="GO" id="GO:0051301">
    <property type="term" value="P:cell division"/>
    <property type="evidence" value="ECO:0007669"/>
    <property type="project" value="UniProtKB-KW"/>
</dbReference>
<dbReference type="PROSITE" id="PS00347">
    <property type="entry name" value="ZF_PARP_1"/>
    <property type="match status" value="1"/>
</dbReference>
<feature type="compositionally biased region" description="Low complexity" evidence="23">
    <location>
        <begin position="166"/>
        <end position="182"/>
    </location>
</feature>
<sequence length="920" mass="102885">VYVLPRQVPRAFYGPCEMAEQRFCVDYAKRGTAGCKKCKEKIVKGVCRIGKVVPNPFSESGGDMKEWYHIKCMFEKLERARATTKKIEDLTELEGWEELEDNEKEQISQHIADLSSKATGTPKKKAVVQAKLTATGQVTSPVKGASLVTNSNPRKFSGFSAKPNNSGAARSSPPPKASLSSSRCDPKHKDCLLREFRKLCAMVAENPSYNTKTQIIQDFLRKKGPRTSWMDGFHGDVYLTVKLLLPGVIKSVYNLNDKQIVKLFSRIFNCNPDDMARDLEQGDVSETIRVFFEQSKSFPPAPKSLLTIQEVDEFLLRLSRLTKEDEQQQALQDIASRCTANDLKCIIRLIKHDLKMNAGAKHVLDALDPNAYEAFKASRNLQDVVERVLRNEQEVEKEPGRRRALSVQASLMTPVQPMLAEACKSIEHAMKKCPNGMFSEIKYDGERVQVHKNGDRFNYFSRSLKPVLPHKVAHFKDYIPQAFPGGHSMILDSEVLLIDANTGRPLPFGTLGVHKKAAFQDANVCLFVFDCIYFNDVSLMDRPLCERRKFLHDNMVEIPNRIMFSEMKQVTKAADLADMINRVIREGLEGLVLKDVKGTYEPGKRHWLKVKKDYLNEGAMADTADLVVLGAFYGQGSKGGMMSIFLMGCYDPDSQKWCTVTKCSGGHDDATLARLQKELDMVKISKDPSKIPSWLKINKIYYPDFIVPDPKKAAVWEITGAEFSKSEAHTADGISIRFPRCTRIRDDKDWKSATNLPQLKELYQLSKERADFTVAAGEEGSSTTGGSSGENEGTSGSAGARKASRASPNQLSEMVPSVSGSQTPLLPGPRSGQSPSLTTVRSQVLLDIFTGVRLYLPPSTPDFSRLRRYFVAFDGDLVQEFDMASATHVLGSRDKNPEAQQVSPEWIWACIRKRRLVAPC</sequence>
<comment type="similarity">
    <text evidence="3 22">Belongs to the ATP-dependent DNA ligase family.</text>
</comment>
<keyword evidence="17" id="KW-0539">Nucleus</keyword>
<evidence type="ECO:0000259" key="26">
    <source>
        <dbReference type="PROSITE" id="PS50172"/>
    </source>
</evidence>
<feature type="region of interest" description="Disordered" evidence="23">
    <location>
        <begin position="775"/>
        <end position="837"/>
    </location>
</feature>
<dbReference type="InterPro" id="IPR036420">
    <property type="entry name" value="BRCT_dom_sf"/>
</dbReference>
<evidence type="ECO:0000256" key="10">
    <source>
        <dbReference type="ARBA" id="ARBA00022763"/>
    </source>
</evidence>
<feature type="domain" description="PARP-type" evidence="24">
    <location>
        <begin position="23"/>
        <end position="115"/>
    </location>
</feature>
<dbReference type="GO" id="GO:0097681">
    <property type="term" value="P:double-strand break repair via alternative nonhomologous end joining"/>
    <property type="evidence" value="ECO:0007669"/>
    <property type="project" value="UniProtKB-ARBA"/>
</dbReference>
<name>A0A452UNV8_URSMA</name>
<dbReference type="Gene3D" id="2.40.50.140">
    <property type="entry name" value="Nucleic acid-binding proteins"/>
    <property type="match status" value="1"/>
</dbReference>
<dbReference type="GO" id="GO:0031981">
    <property type="term" value="C:nuclear lumen"/>
    <property type="evidence" value="ECO:0007669"/>
    <property type="project" value="UniProtKB-ARBA"/>
</dbReference>
<proteinExistence type="inferred from homology"/>
<dbReference type="GO" id="GO:0005739">
    <property type="term" value="C:mitochondrion"/>
    <property type="evidence" value="ECO:0007669"/>
    <property type="project" value="GOC"/>
</dbReference>
<comment type="subcellular location">
    <subcellularLocation>
        <location evidence="2">Nucleus</location>
    </subcellularLocation>
</comment>
<dbReference type="InterPro" id="IPR012308">
    <property type="entry name" value="DNA_ligase_ATP-dep_N"/>
</dbReference>
<keyword evidence="9 21" id="KW-0547">Nucleotide-binding</keyword>
<dbReference type="InterPro" id="IPR012310">
    <property type="entry name" value="DNA_ligase_ATP-dep_cent"/>
</dbReference>
<feature type="domain" description="ATP-dependent DNA ligase family profile" evidence="25">
    <location>
        <begin position="517"/>
        <end position="651"/>
    </location>
</feature>
<dbReference type="GO" id="GO:0006310">
    <property type="term" value="P:DNA recombination"/>
    <property type="evidence" value="ECO:0007669"/>
    <property type="project" value="UniProtKB-KW"/>
</dbReference>
<dbReference type="InterPro" id="IPR031916">
    <property type="entry name" value="LIG3_BRCT"/>
</dbReference>
<evidence type="ECO:0000256" key="18">
    <source>
        <dbReference type="ARBA" id="ARBA00023306"/>
    </source>
</evidence>
<keyword evidence="14" id="KW-0460">Magnesium</keyword>
<comment type="catalytic activity">
    <reaction evidence="19 21">
        <text>ATP + (deoxyribonucleotide)n-3'-hydroxyl + 5'-phospho-(deoxyribonucleotide)m = (deoxyribonucleotide)n+m + AMP + diphosphate.</text>
        <dbReference type="EC" id="6.5.1.1"/>
    </reaction>
</comment>
<dbReference type="InterPro" id="IPR050191">
    <property type="entry name" value="ATP-dep_DNA_ligase"/>
</dbReference>
<keyword evidence="15 21" id="KW-0233">DNA recombination</keyword>
<comment type="subunit">
    <text evidence="20">Isoform 3 interacts (via BRCT domain) with the nuclear DNA-repair protein XRCC1. Interacts with POLG. Interacts with POLB.</text>
</comment>
<keyword evidence="11" id="KW-0863">Zinc-finger</keyword>
<evidence type="ECO:0000256" key="13">
    <source>
        <dbReference type="ARBA" id="ARBA00022840"/>
    </source>
</evidence>
<dbReference type="GO" id="GO:0005524">
    <property type="term" value="F:ATP binding"/>
    <property type="evidence" value="ECO:0007669"/>
    <property type="project" value="UniProtKB-KW"/>
</dbReference>
<evidence type="ECO:0000256" key="21">
    <source>
        <dbReference type="RuleBase" id="RU000617"/>
    </source>
</evidence>
<dbReference type="CDD" id="cd18431">
    <property type="entry name" value="BRCT_DNA_ligase_III"/>
    <property type="match status" value="1"/>
</dbReference>
<dbReference type="GO" id="GO:0006273">
    <property type="term" value="P:lagging strand elongation"/>
    <property type="evidence" value="ECO:0007669"/>
    <property type="project" value="TreeGrafter"/>
</dbReference>
<keyword evidence="16 21" id="KW-0234">DNA repair</keyword>
<gene>
    <name evidence="27" type="primary">LIG3</name>
</gene>
<dbReference type="PROSITE" id="PS00697">
    <property type="entry name" value="DNA_LIGASE_A1"/>
    <property type="match status" value="1"/>
</dbReference>
<organism evidence="27">
    <name type="scientific">Ursus maritimus</name>
    <name type="common">Polar bear</name>
    <name type="synonym">Thalarctos maritimus</name>
    <dbReference type="NCBI Taxonomy" id="29073"/>
    <lineage>
        <taxon>Eukaryota</taxon>
        <taxon>Metazoa</taxon>
        <taxon>Chordata</taxon>
        <taxon>Craniata</taxon>
        <taxon>Vertebrata</taxon>
        <taxon>Euteleostomi</taxon>
        <taxon>Mammalia</taxon>
        <taxon>Eutheria</taxon>
        <taxon>Laurasiatheria</taxon>
        <taxon>Carnivora</taxon>
        <taxon>Caniformia</taxon>
        <taxon>Ursidae</taxon>
        <taxon>Ursus</taxon>
    </lineage>
</organism>
<dbReference type="FunFam" id="1.10.3260.10:FF:000002">
    <property type="entry name" value="DNA ligase"/>
    <property type="match status" value="1"/>
</dbReference>
<dbReference type="PROSITE" id="PS50172">
    <property type="entry name" value="BRCT"/>
    <property type="match status" value="1"/>
</dbReference>
<evidence type="ECO:0000259" key="25">
    <source>
        <dbReference type="PROSITE" id="PS50160"/>
    </source>
</evidence>
<dbReference type="GO" id="GO:0071897">
    <property type="term" value="P:DNA biosynthetic process"/>
    <property type="evidence" value="ECO:0007669"/>
    <property type="project" value="InterPro"/>
</dbReference>
<dbReference type="SMART" id="SM00292">
    <property type="entry name" value="BRCT"/>
    <property type="match status" value="1"/>
</dbReference>
<dbReference type="Pfam" id="PF01068">
    <property type="entry name" value="DNA_ligase_A_M"/>
    <property type="match status" value="1"/>
</dbReference>
<evidence type="ECO:0000256" key="2">
    <source>
        <dbReference type="ARBA" id="ARBA00004123"/>
    </source>
</evidence>
<evidence type="ECO:0000256" key="6">
    <source>
        <dbReference type="ARBA" id="ARBA00022618"/>
    </source>
</evidence>
<evidence type="ECO:0000256" key="4">
    <source>
        <dbReference type="ARBA" id="ARBA00022553"/>
    </source>
</evidence>
<dbReference type="InterPro" id="IPR000977">
    <property type="entry name" value="DNA_ligase_ATP-dep"/>
</dbReference>
<dbReference type="Pfam" id="PF04675">
    <property type="entry name" value="DNA_ligase_A_N"/>
    <property type="match status" value="1"/>
</dbReference>
<keyword evidence="8" id="KW-0479">Metal-binding</keyword>
<evidence type="ECO:0000256" key="1">
    <source>
        <dbReference type="ARBA" id="ARBA00001946"/>
    </source>
</evidence>
<comment type="cofactor">
    <cofactor evidence="1">
        <name>Mg(2+)</name>
        <dbReference type="ChEBI" id="CHEBI:18420"/>
    </cofactor>
</comment>
<dbReference type="CDD" id="cd07967">
    <property type="entry name" value="OBF_DNA_ligase_III"/>
    <property type="match status" value="1"/>
</dbReference>